<comment type="caution">
    <text evidence="1">The sequence shown here is derived from an EMBL/GenBank/DDBJ whole genome shotgun (WGS) entry which is preliminary data.</text>
</comment>
<reference evidence="1 2" key="1">
    <citation type="journal article" date="2022" name="bioRxiv">
        <title>The genome of the oomycete Peronosclerospora sorghi, a cosmopolitan pathogen of maize and sorghum, is inflated with dispersed pseudogenes.</title>
        <authorList>
            <person name="Fletcher K."/>
            <person name="Martin F."/>
            <person name="Isakeit T."/>
            <person name="Cavanaugh K."/>
            <person name="Magill C."/>
            <person name="Michelmore R."/>
        </authorList>
    </citation>
    <scope>NUCLEOTIDE SEQUENCE [LARGE SCALE GENOMIC DNA]</scope>
    <source>
        <strain evidence="1">P6</strain>
    </source>
</reference>
<gene>
    <name evidence="1" type="ORF">PsorP6_016963</name>
</gene>
<proteinExistence type="predicted"/>
<dbReference type="EMBL" id="CM047581">
    <property type="protein sequence ID" value="KAI9916738.1"/>
    <property type="molecule type" value="Genomic_DNA"/>
</dbReference>
<keyword evidence="2" id="KW-1185">Reference proteome</keyword>
<evidence type="ECO:0000313" key="1">
    <source>
        <dbReference type="EMBL" id="KAI9916738.1"/>
    </source>
</evidence>
<protein>
    <submittedName>
        <fullName evidence="1">Uncharacterized protein</fullName>
    </submittedName>
</protein>
<accession>A0ACC0WF80</accession>
<organism evidence="1 2">
    <name type="scientific">Peronosclerospora sorghi</name>
    <dbReference type="NCBI Taxonomy" id="230839"/>
    <lineage>
        <taxon>Eukaryota</taxon>
        <taxon>Sar</taxon>
        <taxon>Stramenopiles</taxon>
        <taxon>Oomycota</taxon>
        <taxon>Peronosporomycetes</taxon>
        <taxon>Peronosporales</taxon>
        <taxon>Peronosporaceae</taxon>
        <taxon>Peronosclerospora</taxon>
    </lineage>
</organism>
<evidence type="ECO:0000313" key="2">
    <source>
        <dbReference type="Proteomes" id="UP001163321"/>
    </source>
</evidence>
<sequence>MKRTAKLTTFSRYSRRVQVSSLRSWFDFKRKLQSGVDVSTSGDALFEGMNATGVHKVPLEVKVIQSLDNGKAMAIQKNLLDDPEFEPPFWDYNSGERVNSNCISFPWMARSRDMNAMGVKVRDGKRQITGGKNLYNVVRLKLRAMNDKSKQQLVLKGDSWVLFGWNTVPTGANELVLTEGEFDAITVHQATGMAAVSLPNGCQSLPLSVLPLLERFKRIYLWMDNDASGQSNVEKFAAKLGRIRCYIVRIPGQVASHSVKDANDALLAGLDLATIISAAKLMPHSQITTFEELRRDVYVEIVNPIKACGVQSRAFPSLNRLMKGHRMGEVTVLTALLDAVKRHY</sequence>
<name>A0ACC0WF80_9STRA</name>
<dbReference type="Proteomes" id="UP001163321">
    <property type="component" value="Chromosome 2"/>
</dbReference>